<evidence type="ECO:0000259" key="1">
    <source>
        <dbReference type="Pfam" id="PF01431"/>
    </source>
</evidence>
<dbReference type="PANTHER" id="PTHR11733:SF240">
    <property type="entry name" value="GH14155P-RELATED"/>
    <property type="match status" value="1"/>
</dbReference>
<comment type="caution">
    <text evidence="2">The sequence shown here is derived from an EMBL/GenBank/DDBJ whole genome shotgun (WGS) entry which is preliminary data.</text>
</comment>
<dbReference type="InterPro" id="IPR018497">
    <property type="entry name" value="Peptidase_M13_C"/>
</dbReference>
<dbReference type="PRINTS" id="PR00786">
    <property type="entry name" value="NEPRILYSIN"/>
</dbReference>
<evidence type="ECO:0000313" key="2">
    <source>
        <dbReference type="EMBL" id="MFH4980044.1"/>
    </source>
</evidence>
<keyword evidence="3" id="KW-1185">Reference proteome</keyword>
<sequence length="311" mass="35678">MVSQLDWMDDKSKKGAYEKITDLHVNLVYPNFIMDDKALNDYFKDLSFTNKDTYFTMLDKIEAFNFNKTNSQLLKDKYDRNDFFGPPGTVNAWYMPEMNSITLPAGILRQPFFDENWPASMNYGGIGVLAGHELTRGFDDQGAQWDGEGKLRDWMTEKSKEGFRNMAKCVVEEYGRFCPLKNTSYQSQCVDGWQTQGENIADNGGIRAAFKGYQNHVSLNGPDPQLPGRLMSRFSHDQLFFLSFAQAWCQEPYPPERLYKQLTVDPHTPSKYRVFGAIQNFPEFRAAFNCPVGSEYGPEPGKFCPVWVPQV</sequence>
<dbReference type="InterPro" id="IPR024079">
    <property type="entry name" value="MetalloPept_cat_dom_sf"/>
</dbReference>
<gene>
    <name evidence="2" type="ORF">AB6A40_006753</name>
</gene>
<dbReference type="PANTHER" id="PTHR11733">
    <property type="entry name" value="ZINC METALLOPROTEASE FAMILY M13 NEPRILYSIN-RELATED"/>
    <property type="match status" value="1"/>
</dbReference>
<dbReference type="InterPro" id="IPR000718">
    <property type="entry name" value="Peptidase_M13"/>
</dbReference>
<name>A0ABD6ERX9_9BILA</name>
<dbReference type="PROSITE" id="PS51885">
    <property type="entry name" value="NEPRILYSIN"/>
    <property type="match status" value="1"/>
</dbReference>
<dbReference type="AlphaFoldDB" id="A0ABD6ERX9"/>
<dbReference type="Proteomes" id="UP001608902">
    <property type="component" value="Unassembled WGS sequence"/>
</dbReference>
<dbReference type="Pfam" id="PF01431">
    <property type="entry name" value="Peptidase_M13"/>
    <property type="match status" value="1"/>
</dbReference>
<accession>A0ABD6ERX9</accession>
<reference evidence="2 3" key="1">
    <citation type="submission" date="2024-08" db="EMBL/GenBank/DDBJ databases">
        <title>Gnathostoma spinigerum genome.</title>
        <authorList>
            <person name="Gonzalez-Bertolin B."/>
            <person name="Monzon S."/>
            <person name="Zaballos A."/>
            <person name="Jimenez P."/>
            <person name="Dekumyoy P."/>
            <person name="Varona S."/>
            <person name="Cuesta I."/>
            <person name="Sumanam S."/>
            <person name="Adisakwattana P."/>
            <person name="Gasser R.B."/>
            <person name="Hernandez-Gonzalez A."/>
            <person name="Young N.D."/>
            <person name="Perteguer M.J."/>
        </authorList>
    </citation>
    <scope>NUCLEOTIDE SEQUENCE [LARGE SCALE GENOMIC DNA]</scope>
    <source>
        <strain evidence="2">AL3</strain>
        <tissue evidence="2">Liver</tissue>
    </source>
</reference>
<proteinExistence type="predicted"/>
<organism evidence="2 3">
    <name type="scientific">Gnathostoma spinigerum</name>
    <dbReference type="NCBI Taxonomy" id="75299"/>
    <lineage>
        <taxon>Eukaryota</taxon>
        <taxon>Metazoa</taxon>
        <taxon>Ecdysozoa</taxon>
        <taxon>Nematoda</taxon>
        <taxon>Chromadorea</taxon>
        <taxon>Rhabditida</taxon>
        <taxon>Spirurina</taxon>
        <taxon>Gnathostomatomorpha</taxon>
        <taxon>Gnathostomatoidea</taxon>
        <taxon>Gnathostomatidae</taxon>
        <taxon>Gnathostoma</taxon>
    </lineage>
</organism>
<evidence type="ECO:0000313" key="3">
    <source>
        <dbReference type="Proteomes" id="UP001608902"/>
    </source>
</evidence>
<dbReference type="Gene3D" id="3.40.390.10">
    <property type="entry name" value="Collagenase (Catalytic Domain)"/>
    <property type="match status" value="1"/>
</dbReference>
<dbReference type="CDD" id="cd08662">
    <property type="entry name" value="M13"/>
    <property type="match status" value="1"/>
</dbReference>
<dbReference type="EMBL" id="JBGFUD010004974">
    <property type="protein sequence ID" value="MFH4980044.1"/>
    <property type="molecule type" value="Genomic_DNA"/>
</dbReference>
<feature type="domain" description="Peptidase M13 C-terminal" evidence="1">
    <location>
        <begin position="91"/>
        <end position="301"/>
    </location>
</feature>
<protein>
    <recommendedName>
        <fullName evidence="1">Peptidase M13 C-terminal domain-containing protein</fullName>
    </recommendedName>
</protein>
<dbReference type="SUPFAM" id="SSF55486">
    <property type="entry name" value="Metalloproteases ('zincins'), catalytic domain"/>
    <property type="match status" value="1"/>
</dbReference>